<protein>
    <submittedName>
        <fullName evidence="2">Uncharacterized protein</fullName>
    </submittedName>
</protein>
<reference evidence="2 3" key="1">
    <citation type="submission" date="2017-12" db="EMBL/GenBank/DDBJ databases">
        <title>Comparative genomics of Botrytis spp.</title>
        <authorList>
            <person name="Valero-Jimenez C.A."/>
            <person name="Tapia P."/>
            <person name="Veloso J."/>
            <person name="Silva-Moreno E."/>
            <person name="Staats M."/>
            <person name="Valdes J.H."/>
            <person name="Van Kan J.A.L."/>
        </authorList>
    </citation>
    <scope>NUCLEOTIDE SEQUENCE [LARGE SCALE GENOMIC DNA]</scope>
    <source>
        <strain evidence="2 3">Bp0003</strain>
    </source>
</reference>
<dbReference type="EMBL" id="PQXI01000061">
    <property type="protein sequence ID" value="TGO26350.1"/>
    <property type="molecule type" value="Genomic_DNA"/>
</dbReference>
<name>A0A4Z1FSQ6_9HELO</name>
<evidence type="ECO:0000313" key="3">
    <source>
        <dbReference type="Proteomes" id="UP000297910"/>
    </source>
</evidence>
<evidence type="ECO:0000313" key="2">
    <source>
        <dbReference type="EMBL" id="TGO26350.1"/>
    </source>
</evidence>
<gene>
    <name evidence="2" type="ORF">BPAE_0061g00220</name>
</gene>
<proteinExistence type="predicted"/>
<feature type="compositionally biased region" description="Polar residues" evidence="1">
    <location>
        <begin position="57"/>
        <end position="70"/>
    </location>
</feature>
<accession>A0A4Z1FSQ6</accession>
<feature type="compositionally biased region" description="Polar residues" evidence="1">
    <location>
        <begin position="17"/>
        <end position="26"/>
    </location>
</feature>
<dbReference type="AlphaFoldDB" id="A0A4Z1FSQ6"/>
<evidence type="ECO:0000256" key="1">
    <source>
        <dbReference type="SAM" id="MobiDB-lite"/>
    </source>
</evidence>
<organism evidence="2 3">
    <name type="scientific">Botrytis paeoniae</name>
    <dbReference type="NCBI Taxonomy" id="278948"/>
    <lineage>
        <taxon>Eukaryota</taxon>
        <taxon>Fungi</taxon>
        <taxon>Dikarya</taxon>
        <taxon>Ascomycota</taxon>
        <taxon>Pezizomycotina</taxon>
        <taxon>Leotiomycetes</taxon>
        <taxon>Helotiales</taxon>
        <taxon>Sclerotiniaceae</taxon>
        <taxon>Botrytis</taxon>
    </lineage>
</organism>
<feature type="compositionally biased region" description="Polar residues" evidence="1">
    <location>
        <begin position="34"/>
        <end position="46"/>
    </location>
</feature>
<dbReference type="Proteomes" id="UP000297910">
    <property type="component" value="Unassembled WGS sequence"/>
</dbReference>
<keyword evidence="3" id="KW-1185">Reference proteome</keyword>
<comment type="caution">
    <text evidence="2">The sequence shown here is derived from an EMBL/GenBank/DDBJ whole genome shotgun (WGS) entry which is preliminary data.</text>
</comment>
<sequence>MSTLTPPEDQPTRARSKSITLNQPRTATHLLGGTVNNTMQVSSPPKSKSMLDLSTPEPETTAENDTTNPHSLLVLRFKNKHGDKDGRMDSQESLNKPGAIIVRDFGSQESLDDLRKKVSADYSRAMNKLTKRKVHFADSAYFDASRD</sequence>
<feature type="region of interest" description="Disordered" evidence="1">
    <location>
        <begin position="1"/>
        <end position="70"/>
    </location>
</feature>